<reference evidence="1" key="1">
    <citation type="journal article" date="2020" name="Microb. Genom.">
        <title>Genetic diversity of clinical and environmental Mucorales isolates obtained from an investigation of mucormycosis cases among solid organ transplant recipients.</title>
        <authorList>
            <person name="Nguyen M.H."/>
            <person name="Kaul D."/>
            <person name="Muto C."/>
            <person name="Cheng S.J."/>
            <person name="Richter R.A."/>
            <person name="Bruno V.M."/>
            <person name="Liu G."/>
            <person name="Beyhan S."/>
            <person name="Sundermann A.J."/>
            <person name="Mounaud S."/>
            <person name="Pasculle A.W."/>
            <person name="Nierman W.C."/>
            <person name="Driscoll E."/>
            <person name="Cumbie R."/>
            <person name="Clancy C.J."/>
            <person name="Dupont C.L."/>
        </authorList>
    </citation>
    <scope>NUCLEOTIDE SEQUENCE</scope>
    <source>
        <strain evidence="1">GL16</strain>
    </source>
</reference>
<evidence type="ECO:0000313" key="1">
    <source>
        <dbReference type="EMBL" id="KAG1536358.1"/>
    </source>
</evidence>
<name>A0A9P7C5Q9_RHIOR</name>
<dbReference type="EMBL" id="JAANIT010002466">
    <property type="protein sequence ID" value="KAG1536358.1"/>
    <property type="molecule type" value="Genomic_DNA"/>
</dbReference>
<comment type="caution">
    <text evidence="1">The sequence shown here is derived from an EMBL/GenBank/DDBJ whole genome shotgun (WGS) entry which is preliminary data.</text>
</comment>
<evidence type="ECO:0000313" key="2">
    <source>
        <dbReference type="Proteomes" id="UP000717996"/>
    </source>
</evidence>
<dbReference type="AlphaFoldDB" id="A0A9P7C5Q9"/>
<proteinExistence type="predicted"/>
<gene>
    <name evidence="1" type="ORF">G6F51_011014</name>
</gene>
<dbReference type="Proteomes" id="UP000717996">
    <property type="component" value="Unassembled WGS sequence"/>
</dbReference>
<protein>
    <submittedName>
        <fullName evidence="1">Uncharacterized protein</fullName>
    </submittedName>
</protein>
<sequence length="489" mass="56087">MSGIKYPKFKDGDKLHLAVLILEANAFKIEIITAINAAKQSEEGLSFKEILRNLTPLTIENYDDSPSNTYKSTWNSRIHQMLRILDVPFLSSSSAGFVSNTKQEKLLPIDKENIKLLYSKLDPAKMWKLSSGVLVEKKMEEFALKCNYEHPCHSIIFDSNDKCWEDVFASEDLQEIKTYRLKQLDDLPVDLQEYVDSYKSINEIDGLFEKVKKDVFHPLKESSCEWAQAIIYSYLKLYMFNYFPLNDQTETDIFLRIWSLIDTVFVSCLVINDTFITSLFDLSSDHVRLCNRGEKSSNASADGRNIDNTIASTDQIERKLPGRKVNMLFKANSMEFGCVDCGRFSVFSNTKEFLFDQKQQSSISKDWSADLHRQAMCTLKINEPPKPMNSTVWCMDFGLTSHDDWMTQLSKAATYLVIAISMKNMVDIHTIQTVIQLLPLCKRIPNSSIENSYVHNYIAPILQPIFAGESLLHIQWANSHLNNTRPFSS</sequence>
<accession>A0A9P7C5Q9</accession>
<organism evidence="1 2">
    <name type="scientific">Rhizopus oryzae</name>
    <name type="common">Mucormycosis agent</name>
    <name type="synonym">Rhizopus arrhizus var. delemar</name>
    <dbReference type="NCBI Taxonomy" id="64495"/>
    <lineage>
        <taxon>Eukaryota</taxon>
        <taxon>Fungi</taxon>
        <taxon>Fungi incertae sedis</taxon>
        <taxon>Mucoromycota</taxon>
        <taxon>Mucoromycotina</taxon>
        <taxon>Mucoromycetes</taxon>
        <taxon>Mucorales</taxon>
        <taxon>Mucorineae</taxon>
        <taxon>Rhizopodaceae</taxon>
        <taxon>Rhizopus</taxon>
    </lineage>
</organism>